<evidence type="ECO:0000256" key="4">
    <source>
        <dbReference type="ARBA" id="ARBA00022723"/>
    </source>
</evidence>
<feature type="transmembrane region" description="Helical" evidence="10">
    <location>
        <begin position="842"/>
        <end position="864"/>
    </location>
</feature>
<keyword evidence="7" id="KW-1278">Translocase</keyword>
<dbReference type="CDD" id="cd02094">
    <property type="entry name" value="P-type_ATPase_Cu-like"/>
    <property type="match status" value="1"/>
</dbReference>
<name>A0A423UDM1_9BIFI</name>
<dbReference type="SUPFAM" id="SSF81660">
    <property type="entry name" value="Metal cation-transporting ATPase, ATP-binding domain N"/>
    <property type="match status" value="1"/>
</dbReference>
<feature type="transmembrane region" description="Helical" evidence="10">
    <location>
        <begin position="6"/>
        <end position="23"/>
    </location>
</feature>
<dbReference type="InterPro" id="IPR009078">
    <property type="entry name" value="Ferritin-like_SF"/>
</dbReference>
<keyword evidence="5 10" id="KW-0547">Nucleotide-binding</keyword>
<dbReference type="NCBIfam" id="TIGR01525">
    <property type="entry name" value="ATPase-IB_hvy"/>
    <property type="match status" value="1"/>
</dbReference>
<keyword evidence="4 10" id="KW-0479">Metal-binding</keyword>
<dbReference type="SUPFAM" id="SSF49503">
    <property type="entry name" value="Cupredoxins"/>
    <property type="match status" value="1"/>
</dbReference>
<dbReference type="PROSITE" id="PS01229">
    <property type="entry name" value="COF_2"/>
    <property type="match status" value="1"/>
</dbReference>
<dbReference type="SUPFAM" id="SSF81653">
    <property type="entry name" value="Calcium ATPase, transduction domain A"/>
    <property type="match status" value="1"/>
</dbReference>
<protein>
    <submittedName>
        <fullName evidence="13">ActP copper transport ATPase</fullName>
    </submittedName>
</protein>
<dbReference type="SFLD" id="SFLDG00002">
    <property type="entry name" value="C1.7:_P-type_atpase_like"/>
    <property type="match status" value="1"/>
</dbReference>
<dbReference type="SUPFAM" id="SSF81665">
    <property type="entry name" value="Calcium ATPase, transmembrane domain M"/>
    <property type="match status" value="1"/>
</dbReference>
<keyword evidence="8 10" id="KW-1133">Transmembrane helix</keyword>
<evidence type="ECO:0000313" key="13">
    <source>
        <dbReference type="EMBL" id="ROT86773.1"/>
    </source>
</evidence>
<dbReference type="GO" id="GO:0005507">
    <property type="term" value="F:copper ion binding"/>
    <property type="evidence" value="ECO:0007669"/>
    <property type="project" value="TreeGrafter"/>
</dbReference>
<feature type="compositionally biased region" description="Basic and acidic residues" evidence="11">
    <location>
        <begin position="617"/>
        <end position="626"/>
    </location>
</feature>
<dbReference type="GO" id="GO:0016887">
    <property type="term" value="F:ATP hydrolysis activity"/>
    <property type="evidence" value="ECO:0007669"/>
    <property type="project" value="InterPro"/>
</dbReference>
<dbReference type="InterPro" id="IPR008972">
    <property type="entry name" value="Cupredoxin"/>
</dbReference>
<dbReference type="InterPro" id="IPR044492">
    <property type="entry name" value="P_typ_ATPase_HD_dom"/>
</dbReference>
<dbReference type="GO" id="GO:0043682">
    <property type="term" value="F:P-type divalent copper transporter activity"/>
    <property type="evidence" value="ECO:0007669"/>
    <property type="project" value="TreeGrafter"/>
</dbReference>
<keyword evidence="3 10" id="KW-0812">Transmembrane</keyword>
<dbReference type="FunFam" id="2.70.150.10:FF:000002">
    <property type="entry name" value="Copper-transporting ATPase 1, putative"/>
    <property type="match status" value="1"/>
</dbReference>
<feature type="region of interest" description="Disordered" evidence="11">
    <location>
        <begin position="603"/>
        <end position="630"/>
    </location>
</feature>
<evidence type="ECO:0000256" key="9">
    <source>
        <dbReference type="ARBA" id="ARBA00023136"/>
    </source>
</evidence>
<dbReference type="PANTHER" id="PTHR43520:SF8">
    <property type="entry name" value="P-TYPE CU(+) TRANSPORTER"/>
    <property type="match status" value="1"/>
</dbReference>
<feature type="region of interest" description="Disordered" evidence="11">
    <location>
        <begin position="157"/>
        <end position="180"/>
    </location>
</feature>
<feature type="transmembrane region" description="Helical" evidence="10">
    <location>
        <begin position="193"/>
        <end position="211"/>
    </location>
</feature>
<dbReference type="NCBIfam" id="TIGR01494">
    <property type="entry name" value="ATPase_P-type"/>
    <property type="match status" value="2"/>
</dbReference>
<dbReference type="EMBL" id="QRAJ01000005">
    <property type="protein sequence ID" value="ROT86773.1"/>
    <property type="molecule type" value="Genomic_DNA"/>
</dbReference>
<feature type="transmembrane region" description="Helical" evidence="10">
    <location>
        <begin position="454"/>
        <end position="473"/>
    </location>
</feature>
<feature type="transmembrane region" description="Helical" evidence="10">
    <location>
        <begin position="870"/>
        <end position="888"/>
    </location>
</feature>
<dbReference type="InterPro" id="IPR012348">
    <property type="entry name" value="RNR-like"/>
</dbReference>
<dbReference type="Pfam" id="PF04945">
    <property type="entry name" value="YHS"/>
    <property type="match status" value="1"/>
</dbReference>
<comment type="caution">
    <text evidence="13">The sequence shown here is derived from an EMBL/GenBank/DDBJ whole genome shotgun (WGS) entry which is preliminary data.</text>
</comment>
<dbReference type="Pfam" id="PF13473">
    <property type="entry name" value="Cupredoxin_1"/>
    <property type="match status" value="1"/>
</dbReference>
<keyword evidence="6 10" id="KW-0067">ATP-binding</keyword>
<dbReference type="InterPro" id="IPR008250">
    <property type="entry name" value="ATPase_P-typ_transduc_dom_A_sf"/>
</dbReference>
<evidence type="ECO:0000256" key="8">
    <source>
        <dbReference type="ARBA" id="ARBA00022989"/>
    </source>
</evidence>
<evidence type="ECO:0000313" key="14">
    <source>
        <dbReference type="Proteomes" id="UP000285266"/>
    </source>
</evidence>
<feature type="compositionally biased region" description="Low complexity" evidence="11">
    <location>
        <begin position="914"/>
        <end position="925"/>
    </location>
</feature>
<dbReference type="AlphaFoldDB" id="A0A423UDM1"/>
<evidence type="ECO:0000256" key="5">
    <source>
        <dbReference type="ARBA" id="ARBA00022741"/>
    </source>
</evidence>
<keyword evidence="9 10" id="KW-0472">Membrane</keyword>
<dbReference type="RefSeq" id="WP_123644970.1">
    <property type="nucleotide sequence ID" value="NZ_QRAJ01000005.1"/>
</dbReference>
<dbReference type="InterPro" id="IPR023299">
    <property type="entry name" value="ATPase_P-typ_cyto_dom_N"/>
</dbReference>
<dbReference type="InterPro" id="IPR036412">
    <property type="entry name" value="HAD-like_sf"/>
</dbReference>
<feature type="transmembrane region" description="Helical" evidence="10">
    <location>
        <begin position="479"/>
        <end position="502"/>
    </location>
</feature>
<dbReference type="SUPFAM" id="SSF47240">
    <property type="entry name" value="Ferritin-like"/>
    <property type="match status" value="1"/>
</dbReference>
<evidence type="ECO:0000256" key="2">
    <source>
        <dbReference type="ARBA" id="ARBA00006024"/>
    </source>
</evidence>
<feature type="transmembrane region" description="Helical" evidence="10">
    <location>
        <begin position="217"/>
        <end position="232"/>
    </location>
</feature>
<dbReference type="GO" id="GO:0055070">
    <property type="term" value="P:copper ion homeostasis"/>
    <property type="evidence" value="ECO:0007669"/>
    <property type="project" value="TreeGrafter"/>
</dbReference>
<evidence type="ECO:0000259" key="12">
    <source>
        <dbReference type="SMART" id="SM00746"/>
    </source>
</evidence>
<comment type="subcellular location">
    <subcellularLocation>
        <location evidence="1">Cell membrane</location>
        <topology evidence="1">Multi-pass membrane protein</topology>
    </subcellularLocation>
</comment>
<evidence type="ECO:0000256" key="3">
    <source>
        <dbReference type="ARBA" id="ARBA00022692"/>
    </source>
</evidence>
<proteinExistence type="inferred from homology"/>
<dbReference type="PROSITE" id="PS00154">
    <property type="entry name" value="ATPASE_E1_E2"/>
    <property type="match status" value="1"/>
</dbReference>
<dbReference type="InterPro" id="IPR059000">
    <property type="entry name" value="ATPase_P-type_domA"/>
</dbReference>
<evidence type="ECO:0000256" key="7">
    <source>
        <dbReference type="ARBA" id="ARBA00022967"/>
    </source>
</evidence>
<dbReference type="InterPro" id="IPR023298">
    <property type="entry name" value="ATPase_P-typ_TM_dom_sf"/>
</dbReference>
<dbReference type="InterPro" id="IPR028096">
    <property type="entry name" value="EfeO_Cupredoxin"/>
</dbReference>
<accession>A0A423UDM1</accession>
<dbReference type="SFLD" id="SFLDF00027">
    <property type="entry name" value="p-type_atpase"/>
    <property type="match status" value="1"/>
</dbReference>
<dbReference type="GO" id="GO:0005524">
    <property type="term" value="F:ATP binding"/>
    <property type="evidence" value="ECO:0007669"/>
    <property type="project" value="UniProtKB-UniRule"/>
</dbReference>
<reference evidence="13 14" key="1">
    <citation type="submission" date="2018-07" db="EMBL/GenBank/DDBJ databases">
        <title>The role of parmesan cheese in vectoring bovine microbiota.</title>
        <authorList>
            <person name="Lugli G.A."/>
            <person name="Milani C."/>
        </authorList>
    </citation>
    <scope>NUCLEOTIDE SEQUENCE [LARGE SCALE GENOMIC DNA]</scope>
    <source>
        <strain evidence="13 14">BMONG18</strain>
    </source>
</reference>
<dbReference type="GO" id="GO:0016491">
    <property type="term" value="F:oxidoreductase activity"/>
    <property type="evidence" value="ECO:0007669"/>
    <property type="project" value="InterPro"/>
</dbReference>
<feature type="transmembrane region" description="Helical" evidence="10">
    <location>
        <begin position="252"/>
        <end position="270"/>
    </location>
</feature>
<evidence type="ECO:0000256" key="6">
    <source>
        <dbReference type="ARBA" id="ARBA00022840"/>
    </source>
</evidence>
<dbReference type="SMART" id="SM00746">
    <property type="entry name" value="TRASH"/>
    <property type="match status" value="1"/>
</dbReference>
<feature type="transmembrane region" description="Helical" evidence="10">
    <location>
        <begin position="282"/>
        <end position="299"/>
    </location>
</feature>
<dbReference type="PRINTS" id="PR00120">
    <property type="entry name" value="HATPASE"/>
</dbReference>
<dbReference type="InterPro" id="IPR007029">
    <property type="entry name" value="YHS_dom"/>
</dbReference>
<dbReference type="Pfam" id="PF00702">
    <property type="entry name" value="Hydrolase"/>
    <property type="match status" value="1"/>
</dbReference>
<feature type="compositionally biased region" description="Polar residues" evidence="11">
    <location>
        <begin position="158"/>
        <end position="169"/>
    </location>
</feature>
<dbReference type="InterPro" id="IPR018303">
    <property type="entry name" value="ATPase_P-typ_P_site"/>
</dbReference>
<dbReference type="Gene3D" id="2.70.150.10">
    <property type="entry name" value="Calcium-transporting ATPase, cytoplasmic transduction domain A"/>
    <property type="match status" value="1"/>
</dbReference>
<dbReference type="SUPFAM" id="SSF56784">
    <property type="entry name" value="HAD-like"/>
    <property type="match status" value="1"/>
</dbReference>
<gene>
    <name evidence="13" type="ORF">BMONG18_1063</name>
</gene>
<dbReference type="Gene3D" id="2.60.40.420">
    <property type="entry name" value="Cupredoxins - blue copper proteins"/>
    <property type="match status" value="1"/>
</dbReference>
<dbReference type="InterPro" id="IPR011017">
    <property type="entry name" value="TRASH_dom"/>
</dbReference>
<dbReference type="Pfam" id="PF00122">
    <property type="entry name" value="E1-E2_ATPase"/>
    <property type="match status" value="1"/>
</dbReference>
<evidence type="ECO:0000256" key="10">
    <source>
        <dbReference type="RuleBase" id="RU362081"/>
    </source>
</evidence>
<evidence type="ECO:0000256" key="11">
    <source>
        <dbReference type="SAM" id="MobiDB-lite"/>
    </source>
</evidence>
<dbReference type="Gene3D" id="3.40.1110.10">
    <property type="entry name" value="Calcium-transporting ATPase, cytoplasmic domain N"/>
    <property type="match status" value="1"/>
</dbReference>
<dbReference type="Gene3D" id="3.40.50.1000">
    <property type="entry name" value="HAD superfamily/HAD-like"/>
    <property type="match status" value="1"/>
</dbReference>
<dbReference type="InterPro" id="IPR001757">
    <property type="entry name" value="P_typ_ATPase"/>
</dbReference>
<feature type="region of interest" description="Disordered" evidence="11">
    <location>
        <begin position="900"/>
        <end position="937"/>
    </location>
</feature>
<dbReference type="InterPro" id="IPR027256">
    <property type="entry name" value="P-typ_ATPase_IB"/>
</dbReference>
<keyword evidence="10" id="KW-1003">Cell membrane</keyword>
<dbReference type="PRINTS" id="PR00119">
    <property type="entry name" value="CATATPASE"/>
</dbReference>
<dbReference type="Proteomes" id="UP000285266">
    <property type="component" value="Unassembled WGS sequence"/>
</dbReference>
<sequence length="1048" mass="109306">MGPIVVLAALAVTALIVWLFLIPRRAGHATAAREDAGVQHIDIVVKGGYSPSTIQVRAGVPVRLAFDRRENGECSSHVVFPDFGIDRTLTAFQATVVEFTPDTPGTYEFACGMNMLHGTLIVAPAEGAGAAAGTRASASPAMTPAMTPAVVPVAAPTGSQAVSHTPSQDGDSDEQERSDAERRTEIRDLWRRLIVAVVLTLPVFIATMFKLFHLDPWIQLVLITPVMFYSGWPIHRTGWASLFHRSPEMNSLIALGTAASYGLSVVMTVMPTALPEGSREPYFEAVGTIIALMLLGQLLEAKARLGTGEAIRALIGLRPKTAHIVSREALQGLNAEETRRQGAVATDTIDVPVDDVRVGDIVVIRPGEKLPVDGVVVAGRSAVDESMVTGEPLAVSKRPGATVTGATVNGSGTLRFEATKVGADTMLSQIIALVRRAQASKAPIQRMADRIARYFVPAVMLIALWTFVIWWLLGVEPEGVFGLVAAVSVLVIACPCALGIATPLSVTIATGKAAQAGVLIRSSQALETTHGIDTVIVDKTGTITAGAPSVSWVQPIEAEALGADDDGIDERRLLELAAAAEQPSEHPLAEAIVAAAKGERKIGADGNDDADGADGADAARDGHVYDAEPSDPAAHVVLPTARNFDSDPGGGVLARVEDHDIVVGNADFLLERGVAGLEGAGSALSRAAAAGATPVLVGVDGRLRGVIAVVDALKPTSAAAIAALQRRGLDVVMVTGDNESTARAVAGQVGIGRDQIVAGVKPRDKRQVVARLQAQGHRVAMVGDGINDAPALAQADVGVAMGTGTDVAIESSDITLISGDLTGMVTAYDLSKATMRNIVQNLWFAFGYNALGIPVAAGLLYPFIGALLNPMIAGAAMAFSSLSVVINANRLRRFRTQVLTTKRPSSDAGRRRTSAASSVAAPAVRASEDHGADGGMAPDADHADHVSAGHISVRNVSESEDVMHMHMSMHHDHSEMAGHTHTDGDHAASSQAVPEPADQQVVDPVCGMTISASGAAAHRDYDGTRYYFCSAGCAGRFDADPSQYAHQG</sequence>
<dbReference type="GO" id="GO:0005886">
    <property type="term" value="C:plasma membrane"/>
    <property type="evidence" value="ECO:0007669"/>
    <property type="project" value="UniProtKB-SubCell"/>
</dbReference>
<feature type="compositionally biased region" description="Basic and acidic residues" evidence="11">
    <location>
        <begin position="972"/>
        <end position="986"/>
    </location>
</feature>
<dbReference type="InterPro" id="IPR023214">
    <property type="entry name" value="HAD_sf"/>
</dbReference>
<evidence type="ECO:0000256" key="1">
    <source>
        <dbReference type="ARBA" id="ARBA00004651"/>
    </source>
</evidence>
<feature type="domain" description="TRASH" evidence="12">
    <location>
        <begin position="1003"/>
        <end position="1041"/>
    </location>
</feature>
<feature type="region of interest" description="Disordered" evidence="11">
    <location>
        <begin position="972"/>
        <end position="998"/>
    </location>
</feature>
<dbReference type="Gene3D" id="1.10.620.20">
    <property type="entry name" value="Ribonucleotide Reductase, subunit A"/>
    <property type="match status" value="1"/>
</dbReference>
<dbReference type="SFLD" id="SFLDS00003">
    <property type="entry name" value="Haloacid_Dehalogenase"/>
    <property type="match status" value="1"/>
</dbReference>
<comment type="similarity">
    <text evidence="2 10">Belongs to the cation transport ATPase (P-type) (TC 3.A.3) family. Type IB subfamily.</text>
</comment>
<dbReference type="PANTHER" id="PTHR43520">
    <property type="entry name" value="ATP7, ISOFORM B"/>
    <property type="match status" value="1"/>
</dbReference>
<organism evidence="13 14">
    <name type="scientific">Bifidobacterium mongoliense</name>
    <dbReference type="NCBI Taxonomy" id="518643"/>
    <lineage>
        <taxon>Bacteria</taxon>
        <taxon>Bacillati</taxon>
        <taxon>Actinomycetota</taxon>
        <taxon>Actinomycetes</taxon>
        <taxon>Bifidobacteriales</taxon>
        <taxon>Bifidobacteriaceae</taxon>
        <taxon>Bifidobacterium</taxon>
    </lineage>
</organism>